<organism evidence="1">
    <name type="scientific">Rhizophora mucronata</name>
    <name type="common">Asiatic mangrove</name>
    <dbReference type="NCBI Taxonomy" id="61149"/>
    <lineage>
        <taxon>Eukaryota</taxon>
        <taxon>Viridiplantae</taxon>
        <taxon>Streptophyta</taxon>
        <taxon>Embryophyta</taxon>
        <taxon>Tracheophyta</taxon>
        <taxon>Spermatophyta</taxon>
        <taxon>Magnoliopsida</taxon>
        <taxon>eudicotyledons</taxon>
        <taxon>Gunneridae</taxon>
        <taxon>Pentapetalae</taxon>
        <taxon>rosids</taxon>
        <taxon>fabids</taxon>
        <taxon>Malpighiales</taxon>
        <taxon>Rhizophoraceae</taxon>
        <taxon>Rhizophora</taxon>
    </lineage>
</organism>
<evidence type="ECO:0000313" key="1">
    <source>
        <dbReference type="EMBL" id="MBX69199.1"/>
    </source>
</evidence>
<sequence>MPKESCIKKLHTKGKQKTKYLSFNKGKQETKSLSLNKGNETRSFSHPFCYPLSILRHEISREKIRFPQKKNKS</sequence>
<accession>A0A2P2QQ89</accession>
<proteinExistence type="predicted"/>
<name>A0A2P2QQ89_RHIMU</name>
<protein>
    <submittedName>
        <fullName evidence="1">Uncharacterized protein</fullName>
    </submittedName>
</protein>
<dbReference type="AlphaFoldDB" id="A0A2P2QQ89"/>
<dbReference type="EMBL" id="GGEC01088715">
    <property type="protein sequence ID" value="MBX69199.1"/>
    <property type="molecule type" value="Transcribed_RNA"/>
</dbReference>
<reference evidence="1" key="1">
    <citation type="submission" date="2018-02" db="EMBL/GenBank/DDBJ databases">
        <title>Rhizophora mucronata_Transcriptome.</title>
        <authorList>
            <person name="Meera S.P."/>
            <person name="Sreeshan A."/>
            <person name="Augustine A."/>
        </authorList>
    </citation>
    <scope>NUCLEOTIDE SEQUENCE</scope>
    <source>
        <tissue evidence="1">Leaf</tissue>
    </source>
</reference>